<dbReference type="OrthoDB" id="5877226at2759"/>
<name>A0A498SEK2_ACAVI</name>
<proteinExistence type="predicted"/>
<accession>A0A498SEK2</accession>
<protein>
    <submittedName>
        <fullName evidence="1">Uncharacterized protein</fullName>
    </submittedName>
</protein>
<keyword evidence="2" id="KW-1185">Reference proteome</keyword>
<dbReference type="AlphaFoldDB" id="A0A498SEK2"/>
<sequence length="99" mass="11643">KTSAIIRTLNPEMFGPLVEFNIAVNDQRGQPCQQKCLNSKGSYGNCEDRPIRLSSHEFIIFSDPIEFYENQKSLLECQWTGRGYYRKRKRDFLLFICDE</sequence>
<reference evidence="1 2" key="1">
    <citation type="submission" date="2018-08" db="EMBL/GenBank/DDBJ databases">
        <authorList>
            <person name="Laetsch R D."/>
            <person name="Stevens L."/>
            <person name="Kumar S."/>
            <person name="Blaxter L. M."/>
        </authorList>
    </citation>
    <scope>NUCLEOTIDE SEQUENCE [LARGE SCALE GENOMIC DNA]</scope>
</reference>
<feature type="non-terminal residue" evidence="1">
    <location>
        <position position="1"/>
    </location>
</feature>
<evidence type="ECO:0000313" key="1">
    <source>
        <dbReference type="EMBL" id="VBB30667.1"/>
    </source>
</evidence>
<dbReference type="Proteomes" id="UP000276991">
    <property type="component" value="Unassembled WGS sequence"/>
</dbReference>
<dbReference type="EMBL" id="UPTC01000950">
    <property type="protein sequence ID" value="VBB30667.1"/>
    <property type="molecule type" value="Genomic_DNA"/>
</dbReference>
<gene>
    <name evidence="1" type="ORF">NAV_LOCUS5458</name>
</gene>
<organism evidence="1 2">
    <name type="scientific">Acanthocheilonema viteae</name>
    <name type="common">Filarial nematode worm</name>
    <name type="synonym">Dipetalonema viteae</name>
    <dbReference type="NCBI Taxonomy" id="6277"/>
    <lineage>
        <taxon>Eukaryota</taxon>
        <taxon>Metazoa</taxon>
        <taxon>Ecdysozoa</taxon>
        <taxon>Nematoda</taxon>
        <taxon>Chromadorea</taxon>
        <taxon>Rhabditida</taxon>
        <taxon>Spirurina</taxon>
        <taxon>Spiruromorpha</taxon>
        <taxon>Filarioidea</taxon>
        <taxon>Onchocercidae</taxon>
        <taxon>Acanthocheilonema</taxon>
    </lineage>
</organism>
<evidence type="ECO:0000313" key="2">
    <source>
        <dbReference type="Proteomes" id="UP000276991"/>
    </source>
</evidence>